<dbReference type="SUPFAM" id="SSF56112">
    <property type="entry name" value="Protein kinase-like (PK-like)"/>
    <property type="match status" value="2"/>
</dbReference>
<sequence>MNMCKIPDKYCIYMENKVNDIPVEEREKLYELCKSYLGDKWSDISATDLIVKPITEGFVNKLYLCSLPDGIETARYNKVVVRYVDFEQFKDMFSQTQVTTISVLLSQINISPKLLGVFPNGTINEYIDSRYFNATDDLNPKTVALLAQKVATFHSQRIPIPKNPKPMIDMFSDFLSDEIKQSFDTGIVGQQIRDNNLRIKELDPVVELSWLTTTIKQLNSPTVFSHNDCNRRNTLVRESTVNNNQELDIYLIDFDWCNYGYRGIDLGQYFCSWGQKETDFGEGQFPADHQMLPFIDGYIDEMCKIHGNSYRELPINSRQTLTKEAKVFTLMAYMKDILYIFWETTNTKRTDLMPKAEIRYNCYRVLKNQMENKENDIPVEEREKLHKLCKSYLGAQWSEINTTDLIIKPITEGFVNKLYLCCLPDDYKQTARYNKVVVRYVDYEQFKDFMDETQVLTINLLLSSINISPKLLGVFPNGTINEYIDSRYFNATDDLNPKTVTLLAQKVATIHSQRMPIPKHTKPMIDVFDEWLTDELRQSLANGIVRQQMLNRYEIKDMDLMAEMSWLSAAIKQLRSPIVFSHNDFNRRNTLVRESTMNNNQELDIYLIDFDFSNYDNRGVDFGQYFAGWGQKVTDFGDGQFPADHQMLPFIDAYIDEMCKIHGNSFRELPINSRQSMTKEAKVYTLMAYIKDILYIIWETTNSKRTDLVPKAEIRYNCYRVLKKRILEEYSDIN</sequence>
<evidence type="ECO:0000313" key="4">
    <source>
        <dbReference type="EMBL" id="CAD7623084.1"/>
    </source>
</evidence>
<evidence type="ECO:0000313" key="5">
    <source>
        <dbReference type="Proteomes" id="UP000759131"/>
    </source>
</evidence>
<keyword evidence="2" id="KW-1208">Phospholipid metabolism</keyword>
<dbReference type="GO" id="GO:0005737">
    <property type="term" value="C:cytoplasm"/>
    <property type="evidence" value="ECO:0007669"/>
    <property type="project" value="TreeGrafter"/>
</dbReference>
<comment type="similarity">
    <text evidence="3">Belongs to the choline/ethanolamine kinase family.</text>
</comment>
<organism evidence="4">
    <name type="scientific">Medioppia subpectinata</name>
    <dbReference type="NCBI Taxonomy" id="1979941"/>
    <lineage>
        <taxon>Eukaryota</taxon>
        <taxon>Metazoa</taxon>
        <taxon>Ecdysozoa</taxon>
        <taxon>Arthropoda</taxon>
        <taxon>Chelicerata</taxon>
        <taxon>Arachnida</taxon>
        <taxon>Acari</taxon>
        <taxon>Acariformes</taxon>
        <taxon>Sarcoptiformes</taxon>
        <taxon>Oribatida</taxon>
        <taxon>Brachypylina</taxon>
        <taxon>Oppioidea</taxon>
        <taxon>Oppiidae</taxon>
        <taxon>Medioppia</taxon>
    </lineage>
</organism>
<dbReference type="GO" id="GO:0006646">
    <property type="term" value="P:phosphatidylethanolamine biosynthetic process"/>
    <property type="evidence" value="ECO:0007669"/>
    <property type="project" value="TreeGrafter"/>
</dbReference>
<keyword evidence="1" id="KW-0444">Lipid biosynthesis</keyword>
<name>A0A7R9KHM0_9ACAR</name>
<accession>A0A7R9KHM0</accession>
<dbReference type="EMBL" id="OC856034">
    <property type="protein sequence ID" value="CAD7623084.1"/>
    <property type="molecule type" value="Genomic_DNA"/>
</dbReference>
<keyword evidence="1" id="KW-0594">Phospholipid biosynthesis</keyword>
<dbReference type="Gene3D" id="3.30.200.20">
    <property type="entry name" value="Phosphorylase Kinase, domain 1"/>
    <property type="match status" value="2"/>
</dbReference>
<proteinExistence type="inferred from homology"/>
<dbReference type="PANTHER" id="PTHR22603:SF93">
    <property type="entry name" value="RE24176P"/>
    <property type="match status" value="1"/>
</dbReference>
<dbReference type="GO" id="GO:0004305">
    <property type="term" value="F:ethanolamine kinase activity"/>
    <property type="evidence" value="ECO:0007669"/>
    <property type="project" value="TreeGrafter"/>
</dbReference>
<gene>
    <name evidence="4" type="ORF">OSB1V03_LOCUS3544</name>
</gene>
<protein>
    <recommendedName>
        <fullName evidence="6">Choline/ethanolamine kinase</fullName>
    </recommendedName>
</protein>
<dbReference type="PANTHER" id="PTHR22603">
    <property type="entry name" value="CHOLINE/ETHANOALAMINE KINASE"/>
    <property type="match status" value="1"/>
</dbReference>
<dbReference type="AlphaFoldDB" id="A0A7R9KHM0"/>
<dbReference type="Gene3D" id="3.90.1200.10">
    <property type="match status" value="2"/>
</dbReference>
<keyword evidence="5" id="KW-1185">Reference proteome</keyword>
<keyword evidence="1" id="KW-0443">Lipid metabolism</keyword>
<evidence type="ECO:0000256" key="3">
    <source>
        <dbReference type="ARBA" id="ARBA00038211"/>
    </source>
</evidence>
<dbReference type="Proteomes" id="UP000759131">
    <property type="component" value="Unassembled WGS sequence"/>
</dbReference>
<dbReference type="OrthoDB" id="3649325at2759"/>
<reference evidence="4" key="1">
    <citation type="submission" date="2020-11" db="EMBL/GenBank/DDBJ databases">
        <authorList>
            <person name="Tran Van P."/>
        </authorList>
    </citation>
    <scope>NUCLEOTIDE SEQUENCE</scope>
</reference>
<evidence type="ECO:0008006" key="6">
    <source>
        <dbReference type="Google" id="ProtNLM"/>
    </source>
</evidence>
<evidence type="ECO:0000256" key="1">
    <source>
        <dbReference type="ARBA" id="ARBA00023209"/>
    </source>
</evidence>
<dbReference type="InterPro" id="IPR011009">
    <property type="entry name" value="Kinase-like_dom_sf"/>
</dbReference>
<dbReference type="Pfam" id="PF01633">
    <property type="entry name" value="Choline_kinase"/>
    <property type="match status" value="2"/>
</dbReference>
<dbReference type="GO" id="GO:0004103">
    <property type="term" value="F:choline kinase activity"/>
    <property type="evidence" value="ECO:0007669"/>
    <property type="project" value="TreeGrafter"/>
</dbReference>
<dbReference type="EMBL" id="CAJPIZ010001459">
    <property type="protein sequence ID" value="CAG2103514.1"/>
    <property type="molecule type" value="Genomic_DNA"/>
</dbReference>
<evidence type="ECO:0000256" key="2">
    <source>
        <dbReference type="ARBA" id="ARBA00023264"/>
    </source>
</evidence>